<dbReference type="EMBL" id="CAGA01000031">
    <property type="protein sequence ID" value="CCE31529.1"/>
    <property type="molecule type" value="Genomic_DNA"/>
</dbReference>
<accession>M1WG79</accession>
<keyword evidence="3" id="KW-1185">Reference proteome</keyword>
<dbReference type="AlphaFoldDB" id="M1WG79"/>
<evidence type="ECO:0000313" key="3">
    <source>
        <dbReference type="Proteomes" id="UP000016801"/>
    </source>
</evidence>
<dbReference type="STRING" id="1111077.M1WG79"/>
<proteinExistence type="predicted"/>
<dbReference type="VEuPathDB" id="FungiDB:CPUR_05382"/>
<dbReference type="Proteomes" id="UP000016801">
    <property type="component" value="Unassembled WGS sequence"/>
</dbReference>
<organism evidence="2 3">
    <name type="scientific">Claviceps purpurea (strain 20.1)</name>
    <name type="common">Ergot fungus</name>
    <name type="synonym">Sphacelia segetum</name>
    <dbReference type="NCBI Taxonomy" id="1111077"/>
    <lineage>
        <taxon>Eukaryota</taxon>
        <taxon>Fungi</taxon>
        <taxon>Dikarya</taxon>
        <taxon>Ascomycota</taxon>
        <taxon>Pezizomycotina</taxon>
        <taxon>Sordariomycetes</taxon>
        <taxon>Hypocreomycetidae</taxon>
        <taxon>Hypocreales</taxon>
        <taxon>Clavicipitaceae</taxon>
        <taxon>Claviceps</taxon>
    </lineage>
</organism>
<sequence>MLPFLNNYSATKPAGSRLPKWIFVYDGLADQIQKQLPYYFESGVALERNAVAFLNHLEAVKLAQLELRRLRQASDESFSDYLVRFEAQMARAHRLDAPEDEKVELLHHSISNELDELDTRWGYDADADLETVVTPKGPSKTLSSSHPFSRPASTSCYSRRSLSSPQPSYSSSSV</sequence>
<evidence type="ECO:0000256" key="1">
    <source>
        <dbReference type="SAM" id="MobiDB-lite"/>
    </source>
</evidence>
<feature type="region of interest" description="Disordered" evidence="1">
    <location>
        <begin position="133"/>
        <end position="174"/>
    </location>
</feature>
<evidence type="ECO:0008006" key="4">
    <source>
        <dbReference type="Google" id="ProtNLM"/>
    </source>
</evidence>
<feature type="compositionally biased region" description="Low complexity" evidence="1">
    <location>
        <begin position="153"/>
        <end position="174"/>
    </location>
</feature>
<evidence type="ECO:0000313" key="2">
    <source>
        <dbReference type="EMBL" id="CCE31529.1"/>
    </source>
</evidence>
<dbReference type="OrthoDB" id="3595023at2759"/>
<comment type="caution">
    <text evidence="2">The sequence shown here is derived from an EMBL/GenBank/DDBJ whole genome shotgun (WGS) entry which is preliminary data.</text>
</comment>
<dbReference type="HOGENOM" id="CLU_1539857_0_0_1"/>
<gene>
    <name evidence="2" type="ORF">CPUR_05382</name>
</gene>
<reference evidence="2 3" key="1">
    <citation type="journal article" date="2013" name="PLoS Genet.">
        <title>Plant-symbiotic fungi as chemical engineers: Multi-genome analysis of the Clavicipitaceae reveals dynamics of alkaloid loci.</title>
        <authorList>
            <person name="Schardl C.L."/>
            <person name="Young C.A."/>
            <person name="Hesse U."/>
            <person name="Amyotte S.G."/>
            <person name="Andreeva K."/>
            <person name="Calie P.J."/>
            <person name="Fleetwood D.J."/>
            <person name="Haws D.C."/>
            <person name="Moore N."/>
            <person name="Oeser B."/>
            <person name="Panaccione D.G."/>
            <person name="Schweri K.K."/>
            <person name="Voisey C.R."/>
            <person name="Farman M.L."/>
            <person name="Jaromczyk J.W."/>
            <person name="Roe B.A."/>
            <person name="O'Sullivan D.M."/>
            <person name="Scott B."/>
            <person name="Tudzynski P."/>
            <person name="An Z."/>
            <person name="Arnaoudova E.G."/>
            <person name="Bullock C.T."/>
            <person name="Charlton N.D."/>
            <person name="Chen L."/>
            <person name="Cox M."/>
            <person name="Dinkins R.D."/>
            <person name="Florea S."/>
            <person name="Glenn A.E."/>
            <person name="Gordon A."/>
            <person name="Gueldener U."/>
            <person name="Harris D.R."/>
            <person name="Hollin W."/>
            <person name="Jaromczyk J."/>
            <person name="Johnson R.D."/>
            <person name="Khan A.K."/>
            <person name="Leistner E."/>
            <person name="Leuchtmann A."/>
            <person name="Li C."/>
            <person name="Liu J."/>
            <person name="Liu J."/>
            <person name="Liu M."/>
            <person name="Mace W."/>
            <person name="Machado C."/>
            <person name="Nagabhyru P."/>
            <person name="Pan J."/>
            <person name="Schmid J."/>
            <person name="Sugawara K."/>
            <person name="Steiner U."/>
            <person name="Takach J.E."/>
            <person name="Tanaka E."/>
            <person name="Webb J.S."/>
            <person name="Wilson E.V."/>
            <person name="Wiseman J.L."/>
            <person name="Yoshida R."/>
            <person name="Zeng Z."/>
        </authorList>
    </citation>
    <scope>NUCLEOTIDE SEQUENCE [LARGE SCALE GENOMIC DNA]</scope>
    <source>
        <strain evidence="2 3">20.1</strain>
    </source>
</reference>
<protein>
    <recommendedName>
        <fullName evidence="4">Retrotransposon gag domain-containing protein</fullName>
    </recommendedName>
</protein>
<name>M1WG79_CLAP2</name>